<keyword evidence="2 3" id="KW-0067">ATP-binding</keyword>
<proteinExistence type="predicted"/>
<dbReference type="PROSITE" id="PS00108">
    <property type="entry name" value="PROTEIN_KINASE_ST"/>
    <property type="match status" value="1"/>
</dbReference>
<sequence>LRDMLADSSAIEEQTDAQLSLTPKPGPANTSRPLMLGTPNRPSPLDRLKDSSRELHALLQSNSNSSDQEQAAGGCDDEERCLMSSSLLDLDEFSAADNCYGVSFNAAASASRLTLHQKFQQQQQQLNLNASLNDSLSRSYAFCNFLNRSSSGFSSASRGQQQSLRQLCDQARSPAKAICTIDRRTTRILTANTVFGQLFNDCQTEALIGRRLLSLIGRRGGGESSVASVPETAIDVAGEAVPLNGKLFECRSTGQPVSVWAKSVSPGDASALVILEPVHCVVACLTADSDGIVTSPPTGPAARLLPPDTTGRPLFNLLPGCRPPPKGETSATFAASVLAAGCDHPCSVRVDRSEPGSLIATLTFYCNVSGLMTVAEDAADDGKSALTVHSVHPLLAKLLLGQSAKRLVGEPIDSVLPGFSARHCPALAAAGSGSYTGEALHSSGTAVPVAYHLKRIELTGGRRLLCVWLSRQDDDWPEQAASISDDGCDDGEGIEDSIQRASKPVDEGEASIIRKSPQAAAAEVNESVASTDAAAAQSPDDEAEAEAEAEDELSSRYEVTLHLGRGAYGYVKAAVRRSDGAQVVVKFVRKSKLAAHQLMERPESLGGGLVPREAAILQSVSHPNIVPLLDALESRRYYELVMPRHGLGMDLFEFIDRNPSLDEPLASYMFRQMASAVAYLHSRGIAHRDLKDENVILDERFCLMLIDFGAAAFVSPDRPFSVFCGTMEYCAPEILQGHPYFGPEADVWSLGVTLYTLVFGENPFFDVDETLAGVLKPQWKPSPQLSRLLRVMLQVDPKLRAGICEVERHPWTSQPVNIDCYNFEDVLPNCQFTGNVGSDYRQNSDEAA</sequence>
<feature type="domain" description="Protein kinase" evidence="5">
    <location>
        <begin position="557"/>
        <end position="812"/>
    </location>
</feature>
<dbReference type="InterPro" id="IPR017441">
    <property type="entry name" value="Protein_kinase_ATP_BS"/>
</dbReference>
<dbReference type="STRING" id="282301.A0A267FWA4"/>
<dbReference type="GO" id="GO:0005829">
    <property type="term" value="C:cytosol"/>
    <property type="evidence" value="ECO:0007669"/>
    <property type="project" value="TreeGrafter"/>
</dbReference>
<feature type="region of interest" description="Disordered" evidence="4">
    <location>
        <begin position="478"/>
        <end position="510"/>
    </location>
</feature>
<feature type="non-terminal residue" evidence="6">
    <location>
        <position position="1"/>
    </location>
</feature>
<evidence type="ECO:0000256" key="3">
    <source>
        <dbReference type="PROSITE-ProRule" id="PRU10141"/>
    </source>
</evidence>
<protein>
    <recommendedName>
        <fullName evidence="5">Protein kinase domain-containing protein</fullName>
    </recommendedName>
</protein>
<dbReference type="SUPFAM" id="SSF56112">
    <property type="entry name" value="Protein kinase-like (PK-like)"/>
    <property type="match status" value="1"/>
</dbReference>
<feature type="compositionally biased region" description="Acidic residues" evidence="4">
    <location>
        <begin position="486"/>
        <end position="495"/>
    </location>
</feature>
<organism evidence="6 7">
    <name type="scientific">Macrostomum lignano</name>
    <dbReference type="NCBI Taxonomy" id="282301"/>
    <lineage>
        <taxon>Eukaryota</taxon>
        <taxon>Metazoa</taxon>
        <taxon>Spiralia</taxon>
        <taxon>Lophotrochozoa</taxon>
        <taxon>Platyhelminthes</taxon>
        <taxon>Rhabditophora</taxon>
        <taxon>Macrostomorpha</taxon>
        <taxon>Macrostomida</taxon>
        <taxon>Macrostomidae</taxon>
        <taxon>Macrostomum</taxon>
    </lineage>
</organism>
<feature type="region of interest" description="Disordered" evidence="4">
    <location>
        <begin position="525"/>
        <end position="551"/>
    </location>
</feature>
<feature type="compositionally biased region" description="Acidic residues" evidence="4">
    <location>
        <begin position="539"/>
        <end position="551"/>
    </location>
</feature>
<feature type="binding site" evidence="3">
    <location>
        <position position="590"/>
    </location>
    <ligand>
        <name>ATP</name>
        <dbReference type="ChEBI" id="CHEBI:30616"/>
    </ligand>
</feature>
<evidence type="ECO:0000256" key="2">
    <source>
        <dbReference type="ARBA" id="ARBA00022840"/>
    </source>
</evidence>
<dbReference type="GO" id="GO:0004674">
    <property type="term" value="F:protein serine/threonine kinase activity"/>
    <property type="evidence" value="ECO:0007669"/>
    <property type="project" value="TreeGrafter"/>
</dbReference>
<evidence type="ECO:0000256" key="4">
    <source>
        <dbReference type="SAM" id="MobiDB-lite"/>
    </source>
</evidence>
<dbReference type="InterPro" id="IPR000719">
    <property type="entry name" value="Prot_kinase_dom"/>
</dbReference>
<gene>
    <name evidence="6" type="ORF">BOX15_Mlig015553g3</name>
</gene>
<dbReference type="GO" id="GO:0035556">
    <property type="term" value="P:intracellular signal transduction"/>
    <property type="evidence" value="ECO:0007669"/>
    <property type="project" value="TreeGrafter"/>
</dbReference>
<keyword evidence="1 3" id="KW-0547">Nucleotide-binding</keyword>
<feature type="region of interest" description="Disordered" evidence="4">
    <location>
        <begin position="1"/>
        <end position="48"/>
    </location>
</feature>
<reference evidence="6 7" key="1">
    <citation type="submission" date="2017-06" db="EMBL/GenBank/DDBJ databases">
        <title>A platform for efficient transgenesis in Macrostomum lignano, a flatworm model organism for stem cell research.</title>
        <authorList>
            <person name="Berezikov E."/>
        </authorList>
    </citation>
    <scope>NUCLEOTIDE SEQUENCE [LARGE SCALE GENOMIC DNA]</scope>
    <source>
        <strain evidence="6">DV1</strain>
        <tissue evidence="6">Whole organism</tissue>
    </source>
</reference>
<evidence type="ECO:0000256" key="1">
    <source>
        <dbReference type="ARBA" id="ARBA00022741"/>
    </source>
</evidence>
<name>A0A267FWA4_9PLAT</name>
<dbReference type="PROSITE" id="PS00107">
    <property type="entry name" value="PROTEIN_KINASE_ATP"/>
    <property type="match status" value="1"/>
</dbReference>
<dbReference type="OrthoDB" id="10252171at2759"/>
<dbReference type="InterPro" id="IPR008271">
    <property type="entry name" value="Ser/Thr_kinase_AS"/>
</dbReference>
<comment type="caution">
    <text evidence="6">The sequence shown here is derived from an EMBL/GenBank/DDBJ whole genome shotgun (WGS) entry which is preliminary data.</text>
</comment>
<dbReference type="FunFam" id="1.10.510.10:FF:000351">
    <property type="entry name" value="PAS domain-containing serine/threonine-protein kinase"/>
    <property type="match status" value="1"/>
</dbReference>
<dbReference type="AlphaFoldDB" id="A0A267FWA4"/>
<dbReference type="GO" id="GO:0045719">
    <property type="term" value="P:negative regulation of glycogen biosynthetic process"/>
    <property type="evidence" value="ECO:0007669"/>
    <property type="project" value="TreeGrafter"/>
</dbReference>
<dbReference type="PANTHER" id="PTHR24346">
    <property type="entry name" value="MAP/MICROTUBULE AFFINITY-REGULATING KINASE"/>
    <property type="match status" value="1"/>
</dbReference>
<dbReference type="InterPro" id="IPR011009">
    <property type="entry name" value="Kinase-like_dom_sf"/>
</dbReference>
<dbReference type="GO" id="GO:0005524">
    <property type="term" value="F:ATP binding"/>
    <property type="evidence" value="ECO:0007669"/>
    <property type="project" value="UniProtKB-UniRule"/>
</dbReference>
<dbReference type="GO" id="GO:0005634">
    <property type="term" value="C:nucleus"/>
    <property type="evidence" value="ECO:0007669"/>
    <property type="project" value="TreeGrafter"/>
</dbReference>
<keyword evidence="7" id="KW-1185">Reference proteome</keyword>
<dbReference type="PANTHER" id="PTHR24346:SF51">
    <property type="entry name" value="PAS DOMAIN-CONTAINING SERINE_THREONINE-PROTEIN KINASE"/>
    <property type="match status" value="1"/>
</dbReference>
<dbReference type="Gene3D" id="1.10.510.10">
    <property type="entry name" value="Transferase(Phosphotransferase) domain 1"/>
    <property type="match status" value="1"/>
</dbReference>
<dbReference type="Gene3D" id="3.30.200.20">
    <property type="entry name" value="Phosphorylase Kinase, domain 1"/>
    <property type="match status" value="1"/>
</dbReference>
<evidence type="ECO:0000313" key="6">
    <source>
        <dbReference type="EMBL" id="PAA78013.1"/>
    </source>
</evidence>
<dbReference type="Gene3D" id="3.30.450.20">
    <property type="entry name" value="PAS domain"/>
    <property type="match status" value="1"/>
</dbReference>
<dbReference type="Proteomes" id="UP000215902">
    <property type="component" value="Unassembled WGS sequence"/>
</dbReference>
<dbReference type="Pfam" id="PF00069">
    <property type="entry name" value="Pkinase"/>
    <property type="match status" value="1"/>
</dbReference>
<evidence type="ECO:0000259" key="5">
    <source>
        <dbReference type="PROSITE" id="PS50011"/>
    </source>
</evidence>
<dbReference type="EMBL" id="NIVC01000712">
    <property type="protein sequence ID" value="PAA78013.1"/>
    <property type="molecule type" value="Genomic_DNA"/>
</dbReference>
<accession>A0A267FWA4</accession>
<evidence type="ECO:0000313" key="7">
    <source>
        <dbReference type="Proteomes" id="UP000215902"/>
    </source>
</evidence>
<dbReference type="PROSITE" id="PS50011">
    <property type="entry name" value="PROTEIN_KINASE_DOM"/>
    <property type="match status" value="1"/>
</dbReference>
<feature type="compositionally biased region" description="Low complexity" evidence="4">
    <location>
        <begin position="525"/>
        <end position="538"/>
    </location>
</feature>
<dbReference type="SMART" id="SM00220">
    <property type="entry name" value="S_TKc"/>
    <property type="match status" value="1"/>
</dbReference>